<dbReference type="STRING" id="1127673.GLIP_0022"/>
<dbReference type="Proteomes" id="UP000006334">
    <property type="component" value="Unassembled WGS sequence"/>
</dbReference>
<dbReference type="RefSeq" id="WP_008842497.1">
    <property type="nucleotide sequence ID" value="NZ_BAEN01000002.1"/>
</dbReference>
<dbReference type="eggNOG" id="ENOG5030TUM">
    <property type="taxonomic scope" value="Bacteria"/>
</dbReference>
<dbReference type="OrthoDB" id="5591714at2"/>
<name>K6Y324_9ALTE</name>
<proteinExistence type="predicted"/>
<dbReference type="EMBL" id="BAEN01000002">
    <property type="protein sequence ID" value="GAC12677.1"/>
    <property type="molecule type" value="Genomic_DNA"/>
</dbReference>
<reference evidence="2 3" key="1">
    <citation type="journal article" date="2017" name="Antonie Van Leeuwenhoek">
        <title>Rhizobium rhizosphaerae sp. nov., a novel species isolated from rice rhizosphere.</title>
        <authorList>
            <person name="Zhao J.J."/>
            <person name="Zhang J."/>
            <person name="Zhang R.J."/>
            <person name="Zhang C.W."/>
            <person name="Yin H.Q."/>
            <person name="Zhang X.X."/>
        </authorList>
    </citation>
    <scope>NUCLEOTIDE SEQUENCE [LARGE SCALE GENOMIC DNA]</scope>
    <source>
        <strain evidence="2 3">E3</strain>
    </source>
</reference>
<feature type="domain" description="DnaT DNA-binding" evidence="1">
    <location>
        <begin position="113"/>
        <end position="180"/>
    </location>
</feature>
<keyword evidence="3" id="KW-1185">Reference proteome</keyword>
<organism evidence="2 3">
    <name type="scientific">Aliiglaciecola lipolytica E3</name>
    <dbReference type="NCBI Taxonomy" id="1127673"/>
    <lineage>
        <taxon>Bacteria</taxon>
        <taxon>Pseudomonadati</taxon>
        <taxon>Pseudomonadota</taxon>
        <taxon>Gammaproteobacteria</taxon>
        <taxon>Alteromonadales</taxon>
        <taxon>Alteromonadaceae</taxon>
        <taxon>Aliiglaciecola</taxon>
    </lineage>
</organism>
<dbReference type="InterPro" id="IPR040480">
    <property type="entry name" value="DnaT_DNA_bind"/>
</dbReference>
<comment type="caution">
    <text evidence="2">The sequence shown here is derived from an EMBL/GenBank/DDBJ whole genome shotgun (WGS) entry which is preliminary data.</text>
</comment>
<evidence type="ECO:0000313" key="2">
    <source>
        <dbReference type="EMBL" id="GAC12677.1"/>
    </source>
</evidence>
<evidence type="ECO:0000259" key="1">
    <source>
        <dbReference type="Pfam" id="PF17948"/>
    </source>
</evidence>
<sequence length="213" mass="24333">MNSSEQAALTQELSNEARVLYLLGLRPIADEQTGLTAPLNYKQLIALLNSKTKEFTLGRQINALIKELVKLQLIEIEPDASLDKSFNQQRVRLPLINIKQDDYPSLHLQWSGMTATWKPHKTVFEDLASLIGIIDKDYSHNELGEFIAYWMGRPELQFSQYQWTQKFVFQIKQKRVASGVKNVQKVGNQWVTPKAGVEADDNAKQLVAKYSKK</sequence>
<dbReference type="Pfam" id="PF17948">
    <property type="entry name" value="DnaT"/>
    <property type="match status" value="1"/>
</dbReference>
<dbReference type="AlphaFoldDB" id="K6Y324"/>
<gene>
    <name evidence="2" type="ORF">GLIP_0022</name>
</gene>
<accession>K6Y324</accession>
<evidence type="ECO:0000313" key="3">
    <source>
        <dbReference type="Proteomes" id="UP000006334"/>
    </source>
</evidence>
<protein>
    <submittedName>
        <fullName evidence="2">Flavodoxin</fullName>
    </submittedName>
</protein>
<dbReference type="Gene3D" id="1.10.8.1180">
    <property type="match status" value="1"/>
</dbReference>